<evidence type="ECO:0000259" key="2">
    <source>
        <dbReference type="Pfam" id="PF01764"/>
    </source>
</evidence>
<keyword evidence="4" id="KW-1185">Reference proteome</keyword>
<dbReference type="AlphaFoldDB" id="A0A1V9YFL7"/>
<accession>A0A1V9YFL7</accession>
<evidence type="ECO:0000313" key="3">
    <source>
        <dbReference type="EMBL" id="OQR84543.1"/>
    </source>
</evidence>
<dbReference type="Gene3D" id="3.40.50.1820">
    <property type="entry name" value="alpha/beta hydrolase"/>
    <property type="match status" value="1"/>
</dbReference>
<feature type="domain" description="Fungal lipase-type" evidence="2">
    <location>
        <begin position="576"/>
        <end position="718"/>
    </location>
</feature>
<feature type="transmembrane region" description="Helical" evidence="1">
    <location>
        <begin position="78"/>
        <end position="98"/>
    </location>
</feature>
<dbReference type="PANTHER" id="PTHR45856:SF24">
    <property type="entry name" value="FUNGAL LIPASE-LIKE DOMAIN-CONTAINING PROTEIN"/>
    <property type="match status" value="1"/>
</dbReference>
<dbReference type="OrthoDB" id="426718at2759"/>
<protein>
    <recommendedName>
        <fullName evidence="2">Fungal lipase-type domain-containing protein</fullName>
    </recommendedName>
</protein>
<proteinExistence type="predicted"/>
<gene>
    <name evidence="3" type="ORF">ACHHYP_13252</name>
</gene>
<dbReference type="Pfam" id="PF01764">
    <property type="entry name" value="Lipase_3"/>
    <property type="match status" value="1"/>
</dbReference>
<dbReference type="CDD" id="cd00519">
    <property type="entry name" value="Lipase_3"/>
    <property type="match status" value="1"/>
</dbReference>
<dbReference type="InterPro" id="IPR002921">
    <property type="entry name" value="Fungal_lipase-type"/>
</dbReference>
<sequence>MLARMRLAALEPRRPSLATALQAPSKAVEKLRSIITNELLTVAKHDKLLNATCKWQDELLRPPSAPIVRLQVMSKHRLVGFLAFYYLVSVSLLSVIAWDGTQAVYWTPPVTTVGGSALLEVSPVTESFGLHLTSQSAAFLDAIVANATGTGSIALYAFADMQTVDFTDVPWTRLSPTEVACPPFSIVYNWLYQLKIDMYSVVHANITITSAEPATLVGVTTFTAPYMVVLMSAVLTAINIPCAIYFAYRIHGYADPTRPLPQWAWTQGLLAAVQLNICLPYSAAEYYAIVHGVAVSESWRILGFWSRLLGKNGARLAVLLFCDGMATTTPSRAGHFYAKKLTAVAVLTGVQGAYHFVSSATTEAVLLTLTMWLEFLVQCVMVVWLTHRRGRRVRQQPYRSATFQYTTFGVISFLVVPVALSSLYTLVRQTIVASAAIDQSPHKQQALWLGALVRDQMFAWIVLKCYIPLPSANSRRAATTRWLAAAPAEGDFVLTEADDARPSVFCLETAVTMLNLSVASYYTTHHHLHSASSFGHLGKDLPALDVLDCELLAAFHDPATDTNAVLVHQEAKKRYVLAFRGTGSIKNFFTDLKSRQMRLPGTDYRSPAQAKKGGHRDRVHVHSGFYQAYTTLLEHIHAAIDAIPDGSRVVTTGHSLGGALATIAALDMVLKHPTLHVSMYNFGSPRVGNHTFQELFNAKIPAFRVVNDGDVITQYPKRDYTNVDLEGVCVYKHVGSEITLLCGGDAVRGIVVKPTIVDRLFVLAHRNNFVAHQLGSYRASFRSLMHSGSDRLCYQRTPTPSQPVSRDGSDRALSCQAALDDSCDVPADVLPCQIEVDATDVAIEDEKRWSEVTDGRLRLTLSEVLEAVVLWTS</sequence>
<dbReference type="EMBL" id="JNBR01001851">
    <property type="protein sequence ID" value="OQR84543.1"/>
    <property type="molecule type" value="Genomic_DNA"/>
</dbReference>
<keyword evidence="1" id="KW-0472">Membrane</keyword>
<organism evidence="3 4">
    <name type="scientific">Achlya hypogyna</name>
    <name type="common">Oomycete</name>
    <name type="synonym">Protoachlya hypogyna</name>
    <dbReference type="NCBI Taxonomy" id="1202772"/>
    <lineage>
        <taxon>Eukaryota</taxon>
        <taxon>Sar</taxon>
        <taxon>Stramenopiles</taxon>
        <taxon>Oomycota</taxon>
        <taxon>Saprolegniomycetes</taxon>
        <taxon>Saprolegniales</taxon>
        <taxon>Achlyaceae</taxon>
        <taxon>Achlya</taxon>
    </lineage>
</organism>
<dbReference type="Proteomes" id="UP000243579">
    <property type="component" value="Unassembled WGS sequence"/>
</dbReference>
<reference evidence="3 4" key="1">
    <citation type="journal article" date="2014" name="Genome Biol. Evol.">
        <title>The secreted proteins of Achlya hypogyna and Thraustotheca clavata identify the ancestral oomycete secretome and reveal gene acquisitions by horizontal gene transfer.</title>
        <authorList>
            <person name="Misner I."/>
            <person name="Blouin N."/>
            <person name="Leonard G."/>
            <person name="Richards T.A."/>
            <person name="Lane C.E."/>
        </authorList>
    </citation>
    <scope>NUCLEOTIDE SEQUENCE [LARGE SCALE GENOMIC DNA]</scope>
    <source>
        <strain evidence="3 4">ATCC 48635</strain>
    </source>
</reference>
<evidence type="ECO:0000313" key="4">
    <source>
        <dbReference type="Proteomes" id="UP000243579"/>
    </source>
</evidence>
<keyword evidence="1" id="KW-1133">Transmembrane helix</keyword>
<dbReference type="InterPro" id="IPR051218">
    <property type="entry name" value="Sec_MonoDiacylglyc_Lipase"/>
</dbReference>
<dbReference type="SUPFAM" id="SSF53474">
    <property type="entry name" value="alpha/beta-Hydrolases"/>
    <property type="match status" value="1"/>
</dbReference>
<dbReference type="PANTHER" id="PTHR45856">
    <property type="entry name" value="ALPHA/BETA-HYDROLASES SUPERFAMILY PROTEIN"/>
    <property type="match status" value="1"/>
</dbReference>
<evidence type="ECO:0000256" key="1">
    <source>
        <dbReference type="SAM" id="Phobius"/>
    </source>
</evidence>
<dbReference type="InterPro" id="IPR029058">
    <property type="entry name" value="AB_hydrolase_fold"/>
</dbReference>
<comment type="caution">
    <text evidence="3">The sequence shown here is derived from an EMBL/GenBank/DDBJ whole genome shotgun (WGS) entry which is preliminary data.</text>
</comment>
<dbReference type="GO" id="GO:0006629">
    <property type="term" value="P:lipid metabolic process"/>
    <property type="evidence" value="ECO:0007669"/>
    <property type="project" value="InterPro"/>
</dbReference>
<name>A0A1V9YFL7_ACHHY</name>
<feature type="transmembrane region" description="Helical" evidence="1">
    <location>
        <begin position="226"/>
        <end position="248"/>
    </location>
</feature>
<feature type="transmembrane region" description="Helical" evidence="1">
    <location>
        <begin position="364"/>
        <end position="385"/>
    </location>
</feature>
<feature type="transmembrane region" description="Helical" evidence="1">
    <location>
        <begin position="405"/>
        <end position="427"/>
    </location>
</feature>
<keyword evidence="1" id="KW-0812">Transmembrane</keyword>